<organism evidence="2 3">
    <name type="scientific">Musa balbisiana</name>
    <name type="common">Banana</name>
    <dbReference type="NCBI Taxonomy" id="52838"/>
    <lineage>
        <taxon>Eukaryota</taxon>
        <taxon>Viridiplantae</taxon>
        <taxon>Streptophyta</taxon>
        <taxon>Embryophyta</taxon>
        <taxon>Tracheophyta</taxon>
        <taxon>Spermatophyta</taxon>
        <taxon>Magnoliopsida</taxon>
        <taxon>Liliopsida</taxon>
        <taxon>Zingiberales</taxon>
        <taxon>Musaceae</taxon>
        <taxon>Musa</taxon>
    </lineage>
</organism>
<sequence length="78" mass="8867">MATDNTVKAQMETWEIRIENRLQETLNDFKKSLLESLSKFQQDRGSSSSLHRYENTGKGPQDCDTNYSHMKSPSVGGL</sequence>
<dbReference type="EMBL" id="PYDT01000010">
    <property type="protein sequence ID" value="THU47660.1"/>
    <property type="molecule type" value="Genomic_DNA"/>
</dbReference>
<reference evidence="2 3" key="1">
    <citation type="journal article" date="2019" name="Nat. Plants">
        <title>Genome sequencing of Musa balbisiana reveals subgenome evolution and function divergence in polyploid bananas.</title>
        <authorList>
            <person name="Yao X."/>
        </authorList>
    </citation>
    <scope>NUCLEOTIDE SEQUENCE [LARGE SCALE GENOMIC DNA]</scope>
    <source>
        <strain evidence="3">cv. DH-PKW</strain>
        <tissue evidence="2">Leaves</tissue>
    </source>
</reference>
<evidence type="ECO:0000256" key="1">
    <source>
        <dbReference type="SAM" id="MobiDB-lite"/>
    </source>
</evidence>
<comment type="caution">
    <text evidence="2">The sequence shown here is derived from an EMBL/GenBank/DDBJ whole genome shotgun (WGS) entry which is preliminary data.</text>
</comment>
<feature type="region of interest" description="Disordered" evidence="1">
    <location>
        <begin position="40"/>
        <end position="78"/>
    </location>
</feature>
<evidence type="ECO:0000313" key="2">
    <source>
        <dbReference type="EMBL" id="THU47660.1"/>
    </source>
</evidence>
<evidence type="ECO:0000313" key="3">
    <source>
        <dbReference type="Proteomes" id="UP000317650"/>
    </source>
</evidence>
<protein>
    <submittedName>
        <fullName evidence="2">Uncharacterized protein</fullName>
    </submittedName>
</protein>
<gene>
    <name evidence="2" type="ORF">C4D60_Mb09t17960</name>
</gene>
<keyword evidence="3" id="KW-1185">Reference proteome</keyword>
<dbReference type="AlphaFoldDB" id="A0A4S8IHB0"/>
<accession>A0A4S8IHB0</accession>
<feature type="compositionally biased region" description="Polar residues" evidence="1">
    <location>
        <begin position="40"/>
        <end position="50"/>
    </location>
</feature>
<name>A0A4S8IHB0_MUSBA</name>
<proteinExistence type="predicted"/>
<dbReference type="Proteomes" id="UP000317650">
    <property type="component" value="Chromosome 9"/>
</dbReference>